<proteinExistence type="predicted"/>
<dbReference type="InterPro" id="IPR044927">
    <property type="entry name" value="Endonuclea_NS_2"/>
</dbReference>
<dbReference type="Gene3D" id="3.40.570.10">
    <property type="entry name" value="Extracellular Endonuclease, subunit A"/>
    <property type="match status" value="1"/>
</dbReference>
<sequence>MSTLHRAIDPTTIPGDALDPDGVLAAADALAAQGAALREHGAQAVARWRGLSAVYEAPEAGRLFTVMDPVETGARDVGDGVELLAAALRRYAEAIRPIKASLARTRTDARAFRSSIASNSEWRQDQGLVDANTDLVERVNAQQVALWEAERACANEIRALYCAAPWHASTGEDDPLGYGYAALPAEAAMPWGSAVKREDACPKAAAVQVKRFVWDGVVVDGLWGTVTGLAGFVGFRDWRYSNATLRETWMGMSDLFPFTVMGVVMHLSDGSGVYSAQRTGTAWIGLGKGMVSWDTWDDDPGRAAGGAVFNIATVLLPAGAAVSGTKGAATAANAAGKGAKVSAWLARGAEIVDLTDPLALGARGLRGALPRLDDLVAGLRGVEGLDETLTLDLPPATSTLDDLPSGTVHDGLGGVAVRDVDAMPQSRATVDGTHAPERAHVPERELVTADGRADQASGGTGGDGSPGGGHRADAPHSGGLLDGGTPHVGGAGSPGGPPPDATAPRADVPPTGAAPGALHGRTVPDLYPRPASELEVTVRPDDSGFPGSRTPFAARTDLAPSTLYRVEGRGDFYTDADGRVRYVETTYGGLNNLNADLNNPQDGVTYVVHPHHGGAHVFEIGLDGRTEVAYTDDLALGAADRSESVQTRVGAEGGPGYDGGHLYANMYGGGGEYVNIVAMLERVNRSGPGSFYELEQQWRSLIDGHPPVHVSVRITPDYVGSSRVPDSILVEWSENGAWKDKVFENVVD</sequence>
<protein>
    <recommendedName>
        <fullName evidence="2">Type VII secretion system protein EssD-like domain-containing protein</fullName>
    </recommendedName>
</protein>
<evidence type="ECO:0000313" key="3">
    <source>
        <dbReference type="EMBL" id="GCD19302.1"/>
    </source>
</evidence>
<dbReference type="Proteomes" id="UP000288246">
    <property type="component" value="Unassembled WGS sequence"/>
</dbReference>
<evidence type="ECO:0000259" key="2">
    <source>
        <dbReference type="Pfam" id="PF13930"/>
    </source>
</evidence>
<feature type="domain" description="Type VII secretion system protein EssD-like" evidence="2">
    <location>
        <begin position="624"/>
        <end position="732"/>
    </location>
</feature>
<name>A0A401UXE2_9CELL</name>
<feature type="region of interest" description="Disordered" evidence="1">
    <location>
        <begin position="427"/>
        <end position="528"/>
    </location>
</feature>
<reference evidence="3 4" key="1">
    <citation type="submission" date="2018-11" db="EMBL/GenBank/DDBJ databases">
        <title>Draft genome sequence of Cellulomonas takizawaensis strain TKZ-21.</title>
        <authorList>
            <person name="Yamamura H."/>
            <person name="Hayashi T."/>
            <person name="Hamada M."/>
            <person name="Serisawa Y."/>
            <person name="Matsuyama K."/>
            <person name="Nakagawa Y."/>
            <person name="Otoguro M."/>
            <person name="Yanagida F."/>
            <person name="Hayakawa M."/>
        </authorList>
    </citation>
    <scope>NUCLEOTIDE SEQUENCE [LARGE SCALE GENOMIC DNA]</scope>
    <source>
        <strain evidence="3 4">TKZ-21</strain>
    </source>
</reference>
<accession>A0A401UXE2</accession>
<comment type="caution">
    <text evidence="3">The sequence shown here is derived from an EMBL/GenBank/DDBJ whole genome shotgun (WGS) entry which is preliminary data.</text>
</comment>
<dbReference type="OrthoDB" id="3259283at2"/>
<feature type="compositionally biased region" description="Gly residues" evidence="1">
    <location>
        <begin position="458"/>
        <end position="469"/>
    </location>
</feature>
<evidence type="ECO:0000256" key="1">
    <source>
        <dbReference type="SAM" id="MobiDB-lite"/>
    </source>
</evidence>
<dbReference type="Pfam" id="PF13930">
    <property type="entry name" value="Endonuclea_NS_2"/>
    <property type="match status" value="1"/>
</dbReference>
<evidence type="ECO:0000313" key="4">
    <source>
        <dbReference type="Proteomes" id="UP000288246"/>
    </source>
</evidence>
<organism evidence="3 4">
    <name type="scientific">Cellulomonas algicola</name>
    <dbReference type="NCBI Taxonomy" id="2071633"/>
    <lineage>
        <taxon>Bacteria</taxon>
        <taxon>Bacillati</taxon>
        <taxon>Actinomycetota</taxon>
        <taxon>Actinomycetes</taxon>
        <taxon>Micrococcales</taxon>
        <taxon>Cellulomonadaceae</taxon>
        <taxon>Cellulomonas</taxon>
    </lineage>
</organism>
<feature type="compositionally biased region" description="Basic and acidic residues" evidence="1">
    <location>
        <begin position="434"/>
        <end position="453"/>
    </location>
</feature>
<dbReference type="RefSeq" id="WP_124341839.1">
    <property type="nucleotide sequence ID" value="NZ_BHYL01000059.1"/>
</dbReference>
<dbReference type="InterPro" id="IPR044929">
    <property type="entry name" value="DNA/RNA_non-sp_Endonuclease_sf"/>
</dbReference>
<keyword evidence="4" id="KW-1185">Reference proteome</keyword>
<feature type="compositionally biased region" description="Gly residues" evidence="1">
    <location>
        <begin position="480"/>
        <end position="494"/>
    </location>
</feature>
<dbReference type="AlphaFoldDB" id="A0A401UXE2"/>
<gene>
    <name evidence="3" type="ORF">CTKZ_08640</name>
</gene>
<dbReference type="EMBL" id="BHYL01000059">
    <property type="protein sequence ID" value="GCD19302.1"/>
    <property type="molecule type" value="Genomic_DNA"/>
</dbReference>